<evidence type="ECO:0000313" key="1">
    <source>
        <dbReference type="EMBL" id="RLL24439.1"/>
    </source>
</evidence>
<dbReference type="EMBL" id="RCHC01000001">
    <property type="protein sequence ID" value="RLL24439.1"/>
    <property type="molecule type" value="Genomic_DNA"/>
</dbReference>
<gene>
    <name evidence="1" type="ORF">D9K81_00190</name>
</gene>
<protein>
    <submittedName>
        <fullName evidence="1">Uncharacterized protein</fullName>
    </submittedName>
</protein>
<comment type="caution">
    <text evidence="1">The sequence shown here is derived from an EMBL/GenBank/DDBJ whole genome shotgun (WGS) entry which is preliminary data.</text>
</comment>
<evidence type="ECO:0000313" key="2">
    <source>
        <dbReference type="Proteomes" id="UP000280271"/>
    </source>
</evidence>
<keyword evidence="2" id="KW-1185">Reference proteome</keyword>
<reference evidence="1 2" key="1">
    <citation type="submission" date="2018-09" db="EMBL/GenBank/DDBJ databases">
        <title>The draft genome of Acinetobacter sp. strains.</title>
        <authorList>
            <person name="Qin J."/>
            <person name="Feng Y."/>
            <person name="Zong Z."/>
        </authorList>
    </citation>
    <scope>NUCLEOTIDE SEQUENCE [LARGE SCALE GENOMIC DNA]</scope>
    <source>
        <strain evidence="1 2">WCHAc060005</strain>
    </source>
</reference>
<sequence length="63" mass="7156">MLKVECADLLFGGGAERLCDLAIFAGAEEGDKTSLCYEMFNQSDAMNFSLINRWMCHFHFIDE</sequence>
<name>A0ABX9TZU2_9GAMM</name>
<dbReference type="Proteomes" id="UP000280271">
    <property type="component" value="Unassembled WGS sequence"/>
</dbReference>
<organism evidence="1 2">
    <name type="scientific">Acinetobacter chengduensis</name>
    <dbReference type="NCBI Taxonomy" id="2420890"/>
    <lineage>
        <taxon>Bacteria</taxon>
        <taxon>Pseudomonadati</taxon>
        <taxon>Pseudomonadota</taxon>
        <taxon>Gammaproteobacteria</taxon>
        <taxon>Moraxellales</taxon>
        <taxon>Moraxellaceae</taxon>
        <taxon>Acinetobacter</taxon>
    </lineage>
</organism>
<proteinExistence type="predicted"/>
<accession>A0ABX9TZU2</accession>